<proteinExistence type="predicted"/>
<organism evidence="1 2">
    <name type="scientific">Thermosporothrix hazakensis</name>
    <dbReference type="NCBI Taxonomy" id="644383"/>
    <lineage>
        <taxon>Bacteria</taxon>
        <taxon>Bacillati</taxon>
        <taxon>Chloroflexota</taxon>
        <taxon>Ktedonobacteria</taxon>
        <taxon>Ktedonobacterales</taxon>
        <taxon>Thermosporotrichaceae</taxon>
        <taxon>Thermosporothrix</taxon>
    </lineage>
</organism>
<dbReference type="Proteomes" id="UP000248806">
    <property type="component" value="Unassembled WGS sequence"/>
</dbReference>
<sequence length="40" mass="4240">MLLAGGGLVVGDEITLLIDLELTKPVEEEVTTSEKEQTPA</sequence>
<evidence type="ECO:0000313" key="1">
    <source>
        <dbReference type="EMBL" id="PZW34225.1"/>
    </source>
</evidence>
<comment type="caution">
    <text evidence="1">The sequence shown here is derived from an EMBL/GenBank/DDBJ whole genome shotgun (WGS) entry which is preliminary data.</text>
</comment>
<dbReference type="AlphaFoldDB" id="A0A326UCK5"/>
<evidence type="ECO:0000313" key="2">
    <source>
        <dbReference type="Proteomes" id="UP000248806"/>
    </source>
</evidence>
<protein>
    <submittedName>
        <fullName evidence="1">Uncharacterized protein</fullName>
    </submittedName>
</protein>
<name>A0A326UCK5_THEHA</name>
<keyword evidence="2" id="KW-1185">Reference proteome</keyword>
<gene>
    <name evidence="1" type="ORF">EI42_01062</name>
</gene>
<reference evidence="1 2" key="1">
    <citation type="submission" date="2018-06" db="EMBL/GenBank/DDBJ databases">
        <title>Genomic Encyclopedia of Archaeal and Bacterial Type Strains, Phase II (KMG-II): from individual species to whole genera.</title>
        <authorList>
            <person name="Goeker M."/>
        </authorList>
    </citation>
    <scope>NUCLEOTIDE SEQUENCE [LARGE SCALE GENOMIC DNA]</scope>
    <source>
        <strain evidence="1 2">ATCC BAA-1881</strain>
    </source>
</reference>
<dbReference type="EMBL" id="QKUF01000002">
    <property type="protein sequence ID" value="PZW34225.1"/>
    <property type="molecule type" value="Genomic_DNA"/>
</dbReference>
<accession>A0A326UCK5</accession>
<dbReference type="RefSeq" id="WP_281278855.1">
    <property type="nucleotide sequence ID" value="NZ_BIFX01000001.1"/>
</dbReference>